<evidence type="ECO:0000313" key="2">
    <source>
        <dbReference type="EMBL" id="EGJ51624.1"/>
    </source>
</evidence>
<dbReference type="STRING" id="690850.Desaf_3335"/>
<keyword evidence="1" id="KW-0812">Transmembrane</keyword>
<evidence type="ECO:0000313" key="3">
    <source>
        <dbReference type="Proteomes" id="UP000007844"/>
    </source>
</evidence>
<dbReference type="Proteomes" id="UP000007844">
    <property type="component" value="Chromosome"/>
</dbReference>
<sequence length="236" mass="26502" precursor="true">MLIADKKHFTLGLFMAIVFAGIMFTMFMPLFEHGENAFQASDRLFNRISKDSSYYMPEMFKAAESQQGTNVDVSFTLGGENLNQYAKTLLTTSGMSVQDIDGKMQVQGDLGQMMTSSLRDADAMFFNKGEEVQARYGIPERSAMYTWWLIYGAMDKDLKLQSNFAPAAVLGKVKNKGIEVAYNYYGIKPISAASNWGILTFSLVFYVAYTLWWGYAIFFLCEGMGLVMKKGAKKEA</sequence>
<keyword evidence="1" id="KW-1133">Transmembrane helix</keyword>
<protein>
    <submittedName>
        <fullName evidence="2">Uncharacterized protein</fullName>
    </submittedName>
</protein>
<name>F3Z482_DESAF</name>
<gene>
    <name evidence="2" type="ORF">Desaf_3335</name>
</gene>
<proteinExistence type="predicted"/>
<evidence type="ECO:0000256" key="1">
    <source>
        <dbReference type="SAM" id="Phobius"/>
    </source>
</evidence>
<dbReference type="EMBL" id="CP003221">
    <property type="protein sequence ID" value="EGJ51624.1"/>
    <property type="molecule type" value="Genomic_DNA"/>
</dbReference>
<dbReference type="KEGG" id="daf:Desaf_3335"/>
<dbReference type="HOGENOM" id="CLU_1132158_0_0_7"/>
<feature type="transmembrane region" description="Helical" evidence="1">
    <location>
        <begin position="196"/>
        <end position="220"/>
    </location>
</feature>
<accession>F3Z482</accession>
<reference evidence="2 3" key="1">
    <citation type="journal article" date="2011" name="J. Bacteriol.">
        <title>Genome sequence of the mercury-methylating and pleomorphic Desulfovibrio africanus Strain Walvis Bay.</title>
        <authorList>
            <person name="Brown S.D."/>
            <person name="Wall J.D."/>
            <person name="Kucken A.M."/>
            <person name="Gilmour C.C."/>
            <person name="Podar M."/>
            <person name="Brandt C.C."/>
            <person name="Teshima H."/>
            <person name="Detter J.C."/>
            <person name="Han C.S."/>
            <person name="Land M.L."/>
            <person name="Lucas S."/>
            <person name="Han J."/>
            <person name="Pennacchio L."/>
            <person name="Nolan M."/>
            <person name="Pitluck S."/>
            <person name="Woyke T."/>
            <person name="Goodwin L."/>
            <person name="Palumbo A.V."/>
            <person name="Elias D.A."/>
        </authorList>
    </citation>
    <scope>NUCLEOTIDE SEQUENCE [LARGE SCALE GENOMIC DNA]</scope>
    <source>
        <strain evidence="2 3">Walvis Bay</strain>
    </source>
</reference>
<organism evidence="2 3">
    <name type="scientific">Desulfocurvibacter africanus subsp. africanus str. Walvis Bay</name>
    <dbReference type="NCBI Taxonomy" id="690850"/>
    <lineage>
        <taxon>Bacteria</taxon>
        <taxon>Pseudomonadati</taxon>
        <taxon>Thermodesulfobacteriota</taxon>
        <taxon>Desulfovibrionia</taxon>
        <taxon>Desulfovibrionales</taxon>
        <taxon>Desulfovibrionaceae</taxon>
        <taxon>Desulfocurvibacter</taxon>
    </lineage>
</organism>
<keyword evidence="1" id="KW-0472">Membrane</keyword>
<dbReference type="RefSeq" id="WP_014261244.1">
    <property type="nucleotide sequence ID" value="NC_016629.1"/>
</dbReference>
<keyword evidence="3" id="KW-1185">Reference proteome</keyword>
<feature type="transmembrane region" description="Helical" evidence="1">
    <location>
        <begin position="12"/>
        <end position="31"/>
    </location>
</feature>
<dbReference type="AlphaFoldDB" id="F3Z482"/>
<dbReference type="eggNOG" id="ENOG5030F9Z">
    <property type="taxonomic scope" value="Bacteria"/>
</dbReference>